<keyword evidence="1" id="KW-0472">Membrane</keyword>
<protein>
    <submittedName>
        <fullName evidence="3">Phosphotransferase system glucose/maltose/N-acetylglucosamine-specific IIC component</fullName>
    </submittedName>
</protein>
<feature type="transmembrane region" description="Helical" evidence="1">
    <location>
        <begin position="205"/>
        <end position="223"/>
    </location>
</feature>
<reference evidence="3 4" key="1">
    <citation type="submission" date="2018-05" db="EMBL/GenBank/DDBJ databases">
        <title>Genomic Encyclopedia of Type Strains, Phase IV (KMG-IV): sequencing the most valuable type-strain genomes for metagenomic binning, comparative biology and taxonomic classification.</title>
        <authorList>
            <person name="Goeker M."/>
        </authorList>
    </citation>
    <scope>NUCLEOTIDE SEQUENCE [LARGE SCALE GENOMIC DNA]</scope>
    <source>
        <strain evidence="3 4">DSM 28556</strain>
    </source>
</reference>
<gene>
    <name evidence="3" type="ORF">DFR56_10455</name>
</gene>
<comment type="caution">
    <text evidence="3">The sequence shown here is derived from an EMBL/GenBank/DDBJ whole genome shotgun (WGS) entry which is preliminary data.</text>
</comment>
<feature type="transmembrane region" description="Helical" evidence="1">
    <location>
        <begin position="420"/>
        <end position="438"/>
    </location>
</feature>
<accession>A0A2V3W0T6</accession>
<dbReference type="Proteomes" id="UP000247978">
    <property type="component" value="Unassembled WGS sequence"/>
</dbReference>
<evidence type="ECO:0000256" key="1">
    <source>
        <dbReference type="SAM" id="Phobius"/>
    </source>
</evidence>
<feature type="transmembrane region" description="Helical" evidence="1">
    <location>
        <begin position="389"/>
        <end position="414"/>
    </location>
</feature>
<dbReference type="InterPro" id="IPR013013">
    <property type="entry name" value="PTS_EIIC_1"/>
</dbReference>
<dbReference type="AlphaFoldDB" id="A0A2V3W0T6"/>
<keyword evidence="1" id="KW-1133">Transmembrane helix</keyword>
<name>A0A2V3W0T6_9BACI</name>
<organism evidence="3 4">
    <name type="scientific">Pseudogracilibacillus auburnensis</name>
    <dbReference type="NCBI Taxonomy" id="1494959"/>
    <lineage>
        <taxon>Bacteria</taxon>
        <taxon>Bacillati</taxon>
        <taxon>Bacillota</taxon>
        <taxon>Bacilli</taxon>
        <taxon>Bacillales</taxon>
        <taxon>Bacillaceae</taxon>
        <taxon>Pseudogracilibacillus</taxon>
    </lineage>
</organism>
<dbReference type="PROSITE" id="PS51103">
    <property type="entry name" value="PTS_EIIC_TYPE_1"/>
    <property type="match status" value="1"/>
</dbReference>
<dbReference type="Gene3D" id="3.40.50.2300">
    <property type="match status" value="1"/>
</dbReference>
<evidence type="ECO:0000259" key="2">
    <source>
        <dbReference type="PROSITE" id="PS51103"/>
    </source>
</evidence>
<feature type="transmembrane region" description="Helical" evidence="1">
    <location>
        <begin position="349"/>
        <end position="382"/>
    </location>
</feature>
<evidence type="ECO:0000313" key="4">
    <source>
        <dbReference type="Proteomes" id="UP000247978"/>
    </source>
</evidence>
<keyword evidence="1" id="KW-0812">Transmembrane</keyword>
<evidence type="ECO:0000313" key="3">
    <source>
        <dbReference type="EMBL" id="PXW87907.1"/>
    </source>
</evidence>
<feature type="transmembrane region" description="Helical" evidence="1">
    <location>
        <begin position="264"/>
        <end position="297"/>
    </location>
</feature>
<feature type="transmembrane region" description="Helical" evidence="1">
    <location>
        <begin position="309"/>
        <end position="329"/>
    </location>
</feature>
<dbReference type="RefSeq" id="WP_110394737.1">
    <property type="nucleotide sequence ID" value="NZ_JBHUHB010000001.1"/>
</dbReference>
<feature type="transmembrane region" description="Helical" evidence="1">
    <location>
        <begin position="450"/>
        <end position="469"/>
    </location>
</feature>
<keyword evidence="3" id="KW-0808">Transferase</keyword>
<feature type="domain" description="PTS EIIC type-1" evidence="2">
    <location>
        <begin position="201"/>
        <end position="520"/>
    </location>
</feature>
<feature type="transmembrane region" description="Helical" evidence="1">
    <location>
        <begin position="489"/>
        <end position="510"/>
    </location>
</feature>
<keyword evidence="4" id="KW-1185">Reference proteome</keyword>
<dbReference type="OrthoDB" id="6594574at2"/>
<dbReference type="EMBL" id="QJJQ01000004">
    <property type="protein sequence ID" value="PXW87907.1"/>
    <property type="molecule type" value="Genomic_DNA"/>
</dbReference>
<proteinExistence type="predicted"/>
<dbReference type="GO" id="GO:0016740">
    <property type="term" value="F:transferase activity"/>
    <property type="evidence" value="ECO:0007669"/>
    <property type="project" value="UniProtKB-KW"/>
</dbReference>
<sequence>MKNVAILGSSGGNLFNLGGKDPMKLLKEIFTQCETAGIIVSAVQFIGAEVSMDVAKESTKTSLYVLRDQEIQNVFQNTLKKINEEALQEDMKIAENIRSGEIDGLILMSIDPEYANKHAIQAAIEKNIPIVGTGGTAMAAVASKGANVLSTSGTTGTTNRTRAISFVSSLAKHWEIKFRPSFTSTTEKAVHESGINPLKRINIKGIMTASLPAFISLALILALSKIPMFAGLGDVFDILIKALPVVLAVVAAKQISDLDEVSIVAGVIAGCLSVEGGIIGGIIAGIIAGLLVQFLFVKFVQLRFPMTTVNIFTAGLAGIISGLIVFYILGPLALSAGEFIKYAIEQTISFNAVLAGMLAGLLIWPAILGGVYHAAILPIVLFEMERSGFSFLGAVDMVGLVVVAAGINLANIIFPKDKGSAPIAVPGFLINMGFGTFVESAYPFMFSSKIVFGGAIISAGIGGAIVGLFDVRGTAYLPTFVAPFASSNSVGLILAMVVSLLSAFTITALANKVFTKKSAS</sequence>